<keyword evidence="2" id="KW-1185">Reference proteome</keyword>
<proteinExistence type="predicted"/>
<gene>
    <name evidence="1" type="ORF">HPBE_LOCUS10877</name>
</gene>
<evidence type="ECO:0000313" key="1">
    <source>
        <dbReference type="EMBL" id="VDO86646.1"/>
    </source>
</evidence>
<dbReference type="WBParaSite" id="HPBE_0001087601-mRNA-1">
    <property type="protein sequence ID" value="HPBE_0001087601-mRNA-1"/>
    <property type="gene ID" value="HPBE_0001087601"/>
</dbReference>
<dbReference type="AlphaFoldDB" id="A0A183FSF5"/>
<name>A0A183FSF5_HELPZ</name>
<reference evidence="1 2" key="1">
    <citation type="submission" date="2018-11" db="EMBL/GenBank/DDBJ databases">
        <authorList>
            <consortium name="Pathogen Informatics"/>
        </authorList>
    </citation>
    <scope>NUCLEOTIDE SEQUENCE [LARGE SCALE GENOMIC DNA]</scope>
</reference>
<accession>A0A3P7YF91</accession>
<reference evidence="3" key="2">
    <citation type="submission" date="2019-09" db="UniProtKB">
        <authorList>
            <consortium name="WormBaseParasite"/>
        </authorList>
    </citation>
    <scope>IDENTIFICATION</scope>
</reference>
<dbReference type="Proteomes" id="UP000050761">
    <property type="component" value="Unassembled WGS sequence"/>
</dbReference>
<accession>A0A183FSF5</accession>
<organism evidence="2 3">
    <name type="scientific">Heligmosomoides polygyrus</name>
    <name type="common">Parasitic roundworm</name>
    <dbReference type="NCBI Taxonomy" id="6339"/>
    <lineage>
        <taxon>Eukaryota</taxon>
        <taxon>Metazoa</taxon>
        <taxon>Ecdysozoa</taxon>
        <taxon>Nematoda</taxon>
        <taxon>Chromadorea</taxon>
        <taxon>Rhabditida</taxon>
        <taxon>Rhabditina</taxon>
        <taxon>Rhabditomorpha</taxon>
        <taxon>Strongyloidea</taxon>
        <taxon>Heligmosomidae</taxon>
        <taxon>Heligmosomoides</taxon>
    </lineage>
</organism>
<dbReference type="EMBL" id="UZAH01026908">
    <property type="protein sequence ID" value="VDO86646.1"/>
    <property type="molecule type" value="Genomic_DNA"/>
</dbReference>
<protein>
    <submittedName>
        <fullName evidence="3">Secreted protein</fullName>
    </submittedName>
</protein>
<evidence type="ECO:0000313" key="2">
    <source>
        <dbReference type="Proteomes" id="UP000050761"/>
    </source>
</evidence>
<sequence length="93" mass="10051">MQKLLPVQFSLFPPTLFVAVASEHLRIAGGISSDLDVPNGIIPKHEASHIPHGHWPIVVCLIRQAVGFFNTPLYMAVDGECESEDSVTDMGPG</sequence>
<evidence type="ECO:0000313" key="3">
    <source>
        <dbReference type="WBParaSite" id="HPBE_0001087601-mRNA-1"/>
    </source>
</evidence>